<sequence>MGNSAFMHRFDALGGLELLVADFSDHRFDVHWHDTWSIGVVLRGANNNSAKGDADGIVSRGQVSLIAPGQIHAGTVLGEEGCHYFMFYPSHEMLLDAAENMEIPLPPAVKGKHINHAPFANRLCEAAAVLTTAQSSHFDREVAWSHCVADLLAVCSPRRAPLAGAGIAPGLCRAKEYLHDNSAREVRLERLAQAAGLSRFHLCRQFSATFGLSPSRYQRQLRLQQAKALLSRGGDIAEIAIACGFADQSHLGRAFKSSYGVTPRGYRDRCL</sequence>
<dbReference type="Pfam" id="PF12833">
    <property type="entry name" value="HTH_18"/>
    <property type="match status" value="1"/>
</dbReference>
<name>A0A1Q4P5M9_SERMA</name>
<evidence type="ECO:0000313" key="8">
    <source>
        <dbReference type="Proteomes" id="UP000185770"/>
    </source>
</evidence>
<dbReference type="AlphaFoldDB" id="A0A1Q4P5M9"/>
<dbReference type="Gene3D" id="1.10.10.60">
    <property type="entry name" value="Homeodomain-like"/>
    <property type="match status" value="1"/>
</dbReference>
<dbReference type="PANTHER" id="PTHR46796:SF2">
    <property type="entry name" value="TRANSCRIPTIONAL REGULATORY PROTEIN"/>
    <property type="match status" value="1"/>
</dbReference>
<dbReference type="EMBL" id="MJAO01000002">
    <property type="protein sequence ID" value="OKB68445.1"/>
    <property type="molecule type" value="Genomic_DNA"/>
</dbReference>
<evidence type="ECO:0000256" key="4">
    <source>
        <dbReference type="ARBA" id="ARBA00023163"/>
    </source>
</evidence>
<keyword evidence="4" id="KW-0804">Transcription</keyword>
<organism evidence="7 8">
    <name type="scientific">Serratia marcescens</name>
    <dbReference type="NCBI Taxonomy" id="615"/>
    <lineage>
        <taxon>Bacteria</taxon>
        <taxon>Pseudomonadati</taxon>
        <taxon>Pseudomonadota</taxon>
        <taxon>Gammaproteobacteria</taxon>
        <taxon>Enterobacterales</taxon>
        <taxon>Yersiniaceae</taxon>
        <taxon>Serratia</taxon>
    </lineage>
</organism>
<evidence type="ECO:0000313" key="7">
    <source>
        <dbReference type="EMBL" id="OKB68445.1"/>
    </source>
</evidence>
<evidence type="ECO:0000256" key="5">
    <source>
        <dbReference type="ARBA" id="ARBA00044978"/>
    </source>
</evidence>
<accession>A0A1Q4P5M9</accession>
<dbReference type="InterPro" id="IPR003313">
    <property type="entry name" value="AraC-bd"/>
</dbReference>
<dbReference type="SUPFAM" id="SSF46689">
    <property type="entry name" value="Homeodomain-like"/>
    <property type="match status" value="2"/>
</dbReference>
<dbReference type="InterPro" id="IPR018060">
    <property type="entry name" value="HTH_AraC"/>
</dbReference>
<protein>
    <recommendedName>
        <fullName evidence="5">Arabinose operon regulatory protein</fullName>
    </recommendedName>
</protein>
<evidence type="ECO:0000256" key="2">
    <source>
        <dbReference type="ARBA" id="ARBA00023125"/>
    </source>
</evidence>
<dbReference type="InterPro" id="IPR009057">
    <property type="entry name" value="Homeodomain-like_sf"/>
</dbReference>
<evidence type="ECO:0000256" key="3">
    <source>
        <dbReference type="ARBA" id="ARBA00023159"/>
    </source>
</evidence>
<dbReference type="InterPro" id="IPR037923">
    <property type="entry name" value="HTH-like"/>
</dbReference>
<dbReference type="InterPro" id="IPR018062">
    <property type="entry name" value="HTH_AraC-typ_CS"/>
</dbReference>
<reference evidence="7 8" key="1">
    <citation type="submission" date="2016-09" db="EMBL/GenBank/DDBJ databases">
        <title>Serratia marcescens MSU-97 and epiphytic antimycotic-producing bacteria.</title>
        <authorList>
            <person name="Matilla M.A."/>
        </authorList>
    </citation>
    <scope>NUCLEOTIDE SEQUENCE [LARGE SCALE GENOMIC DNA]</scope>
    <source>
        <strain evidence="7 8">MSU-97</strain>
    </source>
</reference>
<dbReference type="PROSITE" id="PS01124">
    <property type="entry name" value="HTH_ARAC_FAMILY_2"/>
    <property type="match status" value="1"/>
</dbReference>
<dbReference type="GO" id="GO:0043565">
    <property type="term" value="F:sequence-specific DNA binding"/>
    <property type="evidence" value="ECO:0007669"/>
    <property type="project" value="InterPro"/>
</dbReference>
<proteinExistence type="predicted"/>
<feature type="domain" description="HTH araC/xylS-type" evidence="6">
    <location>
        <begin position="172"/>
        <end position="269"/>
    </location>
</feature>
<dbReference type="SUPFAM" id="SSF51215">
    <property type="entry name" value="Regulatory protein AraC"/>
    <property type="match status" value="1"/>
</dbReference>
<dbReference type="SMART" id="SM00342">
    <property type="entry name" value="HTH_ARAC"/>
    <property type="match status" value="1"/>
</dbReference>
<dbReference type="Proteomes" id="UP000185770">
    <property type="component" value="Unassembled WGS sequence"/>
</dbReference>
<dbReference type="InterPro" id="IPR050204">
    <property type="entry name" value="AraC_XylS_family_regulators"/>
</dbReference>
<dbReference type="Pfam" id="PF02311">
    <property type="entry name" value="AraC_binding"/>
    <property type="match status" value="1"/>
</dbReference>
<dbReference type="InterPro" id="IPR020449">
    <property type="entry name" value="Tscrpt_reg_AraC-type_HTH"/>
</dbReference>
<keyword evidence="3" id="KW-0010">Activator</keyword>
<gene>
    <name evidence="7" type="ORF">BHU62_02985</name>
</gene>
<dbReference type="PANTHER" id="PTHR46796">
    <property type="entry name" value="HTH-TYPE TRANSCRIPTIONAL ACTIVATOR RHAS-RELATED"/>
    <property type="match status" value="1"/>
</dbReference>
<keyword evidence="1" id="KW-0805">Transcription regulation</keyword>
<evidence type="ECO:0000256" key="1">
    <source>
        <dbReference type="ARBA" id="ARBA00023015"/>
    </source>
</evidence>
<dbReference type="RefSeq" id="WP_073529089.1">
    <property type="nucleotide sequence ID" value="NZ_MJAO01000002.1"/>
</dbReference>
<evidence type="ECO:0000259" key="6">
    <source>
        <dbReference type="PROSITE" id="PS01124"/>
    </source>
</evidence>
<dbReference type="PRINTS" id="PR00032">
    <property type="entry name" value="HTHARAC"/>
</dbReference>
<keyword evidence="2" id="KW-0238">DNA-binding</keyword>
<comment type="caution">
    <text evidence="7">The sequence shown here is derived from an EMBL/GenBank/DDBJ whole genome shotgun (WGS) entry which is preliminary data.</text>
</comment>
<dbReference type="GO" id="GO:0003700">
    <property type="term" value="F:DNA-binding transcription factor activity"/>
    <property type="evidence" value="ECO:0007669"/>
    <property type="project" value="InterPro"/>
</dbReference>
<dbReference type="PROSITE" id="PS00041">
    <property type="entry name" value="HTH_ARAC_FAMILY_1"/>
    <property type="match status" value="1"/>
</dbReference>